<feature type="chain" id="PRO_5030981408" description="SnoaL-like domain-containing protein" evidence="1">
    <location>
        <begin position="25"/>
        <end position="167"/>
    </location>
</feature>
<evidence type="ECO:0000313" key="3">
    <source>
        <dbReference type="EMBL" id="MBB6134795.1"/>
    </source>
</evidence>
<accession>A0A7W9X1P2</accession>
<dbReference type="AlphaFoldDB" id="A0A7W9X1P2"/>
<dbReference type="InterPro" id="IPR037401">
    <property type="entry name" value="SnoaL-like"/>
</dbReference>
<dbReference type="EMBL" id="JACHBX010000003">
    <property type="protein sequence ID" value="MBB6134795.1"/>
    <property type="molecule type" value="Genomic_DNA"/>
</dbReference>
<sequence>MPRFFAACCLCLSLSLGLGGAAHAATDATLTREVNAFVDGWHDDAANARTAYFDKIAKDGVYIGTDRTELWTRDAFKAWAKKYFDAKSAWTFKATRRNVYASADKSLIWFDELLDTKNMGPAMASGVLRKTKSGFEIVHYQLSMAVPNAVNGQVAGIIAAHEKQPKK</sequence>
<name>A0A7W9X1P2_9BURK</name>
<reference evidence="3 4" key="1">
    <citation type="submission" date="2020-08" db="EMBL/GenBank/DDBJ databases">
        <title>The Agave Microbiome: Exploring the role of microbial communities in plant adaptations to desert environments.</title>
        <authorList>
            <person name="Partida-Martinez L.P."/>
        </authorList>
    </citation>
    <scope>NUCLEOTIDE SEQUENCE [LARGE SCALE GENOMIC DNA]</scope>
    <source>
        <strain evidence="3 4">AT3.2</strain>
    </source>
</reference>
<protein>
    <recommendedName>
        <fullName evidence="2">SnoaL-like domain-containing protein</fullName>
    </recommendedName>
</protein>
<dbReference type="InterPro" id="IPR032710">
    <property type="entry name" value="NTF2-like_dom_sf"/>
</dbReference>
<dbReference type="RefSeq" id="WP_183555466.1">
    <property type="nucleotide sequence ID" value="NZ_JACHBX010000003.1"/>
</dbReference>
<keyword evidence="4" id="KW-1185">Reference proteome</keyword>
<evidence type="ECO:0000259" key="2">
    <source>
        <dbReference type="Pfam" id="PF13474"/>
    </source>
</evidence>
<comment type="caution">
    <text evidence="3">The sequence shown here is derived from an EMBL/GenBank/DDBJ whole genome shotgun (WGS) entry which is preliminary data.</text>
</comment>
<dbReference type="Pfam" id="PF13474">
    <property type="entry name" value="SnoaL_3"/>
    <property type="match status" value="1"/>
</dbReference>
<feature type="signal peptide" evidence="1">
    <location>
        <begin position="1"/>
        <end position="24"/>
    </location>
</feature>
<dbReference type="Proteomes" id="UP000540787">
    <property type="component" value="Unassembled WGS sequence"/>
</dbReference>
<evidence type="ECO:0000256" key="1">
    <source>
        <dbReference type="SAM" id="SignalP"/>
    </source>
</evidence>
<organism evidence="3 4">
    <name type="scientific">Massilia aurea</name>
    <dbReference type="NCBI Taxonomy" id="373040"/>
    <lineage>
        <taxon>Bacteria</taxon>
        <taxon>Pseudomonadati</taxon>
        <taxon>Pseudomonadota</taxon>
        <taxon>Betaproteobacteria</taxon>
        <taxon>Burkholderiales</taxon>
        <taxon>Oxalobacteraceae</taxon>
        <taxon>Telluria group</taxon>
        <taxon>Massilia</taxon>
    </lineage>
</organism>
<feature type="domain" description="SnoaL-like" evidence="2">
    <location>
        <begin position="34"/>
        <end position="147"/>
    </location>
</feature>
<proteinExistence type="predicted"/>
<gene>
    <name evidence="3" type="ORF">HD842_002953</name>
</gene>
<dbReference type="SUPFAM" id="SSF54427">
    <property type="entry name" value="NTF2-like"/>
    <property type="match status" value="1"/>
</dbReference>
<evidence type="ECO:0000313" key="4">
    <source>
        <dbReference type="Proteomes" id="UP000540787"/>
    </source>
</evidence>
<keyword evidence="1" id="KW-0732">Signal</keyword>